<dbReference type="GeneID" id="36322458"/>
<evidence type="ECO:0000313" key="2">
    <source>
        <dbReference type="Proteomes" id="UP000194127"/>
    </source>
</evidence>
<dbReference type="Proteomes" id="UP000194127">
    <property type="component" value="Unassembled WGS sequence"/>
</dbReference>
<accession>A0A1X6N6A2</accession>
<protein>
    <submittedName>
        <fullName evidence="1">Uncharacterized protein</fullName>
    </submittedName>
</protein>
<proteinExistence type="predicted"/>
<dbReference type="RefSeq" id="XP_024340727.1">
    <property type="nucleotide sequence ID" value="XM_024477508.1"/>
</dbReference>
<sequence length="70" mass="8243">MCAHLSIVSNPDDDASLEFIRERARILISKFRPKKDSVYFSWLILRRTSNPMSAYHACQEFWKSIQKVLP</sequence>
<gene>
    <name evidence="1" type="ORF">POSPLADRAFT_1039230</name>
</gene>
<organism evidence="1 2">
    <name type="scientific">Postia placenta MAD-698-R-SB12</name>
    <dbReference type="NCBI Taxonomy" id="670580"/>
    <lineage>
        <taxon>Eukaryota</taxon>
        <taxon>Fungi</taxon>
        <taxon>Dikarya</taxon>
        <taxon>Basidiomycota</taxon>
        <taxon>Agaricomycotina</taxon>
        <taxon>Agaricomycetes</taxon>
        <taxon>Polyporales</taxon>
        <taxon>Adustoporiaceae</taxon>
        <taxon>Rhodonia</taxon>
    </lineage>
</organism>
<name>A0A1X6N6A2_9APHY</name>
<keyword evidence="2" id="KW-1185">Reference proteome</keyword>
<dbReference type="AlphaFoldDB" id="A0A1X6N6A2"/>
<evidence type="ECO:0000313" key="1">
    <source>
        <dbReference type="EMBL" id="OSX63933.1"/>
    </source>
</evidence>
<dbReference type="EMBL" id="KZ110594">
    <property type="protein sequence ID" value="OSX63933.1"/>
    <property type="molecule type" value="Genomic_DNA"/>
</dbReference>
<reference evidence="1 2" key="1">
    <citation type="submission" date="2017-04" db="EMBL/GenBank/DDBJ databases">
        <title>Genome Sequence of the Model Brown-Rot Fungus Postia placenta SB12.</title>
        <authorList>
            <consortium name="DOE Joint Genome Institute"/>
            <person name="Gaskell J."/>
            <person name="Kersten P."/>
            <person name="Larrondo L.F."/>
            <person name="Canessa P."/>
            <person name="Martinez D."/>
            <person name="Hibbett D."/>
            <person name="Schmoll M."/>
            <person name="Kubicek C.P."/>
            <person name="Martinez A.T."/>
            <person name="Yadav J."/>
            <person name="Master E."/>
            <person name="Magnuson J.K."/>
            <person name="James T."/>
            <person name="Yaver D."/>
            <person name="Berka R."/>
            <person name="Labutti K."/>
            <person name="Lipzen A."/>
            <person name="Aerts A."/>
            <person name="Barry K."/>
            <person name="Henrissat B."/>
            <person name="Blanchette R."/>
            <person name="Grigoriev I."/>
            <person name="Cullen D."/>
        </authorList>
    </citation>
    <scope>NUCLEOTIDE SEQUENCE [LARGE SCALE GENOMIC DNA]</scope>
    <source>
        <strain evidence="1 2">MAD-698-R-SB12</strain>
    </source>
</reference>